<dbReference type="EMBL" id="JBBAYM010000041">
    <property type="protein sequence ID" value="MEI5615797.1"/>
    <property type="molecule type" value="Genomic_DNA"/>
</dbReference>
<proteinExistence type="predicted"/>
<dbReference type="RefSeq" id="WP_336542685.1">
    <property type="nucleotide sequence ID" value="NZ_JBBAYL010000030.1"/>
</dbReference>
<evidence type="ECO:0000313" key="2">
    <source>
        <dbReference type="Proteomes" id="UP001365781"/>
    </source>
</evidence>
<organism evidence="1 2">
    <name type="scientific">Streptomyces brasiliscabiei</name>
    <dbReference type="NCBI Taxonomy" id="2736302"/>
    <lineage>
        <taxon>Bacteria</taxon>
        <taxon>Bacillati</taxon>
        <taxon>Actinomycetota</taxon>
        <taxon>Actinomycetes</taxon>
        <taxon>Kitasatosporales</taxon>
        <taxon>Streptomycetaceae</taxon>
        <taxon>Streptomyces</taxon>
    </lineage>
</organism>
<name>A0ABU8GRH7_9ACTN</name>
<sequence length="131" mass="14494">MDEPNHSGGGTLDKELRQELLAEVHVERDRLLPLRAEATETTIELMRTSTGHVTEPDLVPYLNLAYLLTVRRAYGDDQLLAFALSLANWAVAAIDEVAKTTGRTAEQVIDRYETEIIAARESAEADGDDLD</sequence>
<evidence type="ECO:0000313" key="1">
    <source>
        <dbReference type="EMBL" id="MEI5615797.1"/>
    </source>
</evidence>
<accession>A0ABU8GRH7</accession>
<keyword evidence="2" id="KW-1185">Reference proteome</keyword>
<comment type="caution">
    <text evidence="1">The sequence shown here is derived from an EMBL/GenBank/DDBJ whole genome shotgun (WGS) entry which is preliminary data.</text>
</comment>
<dbReference type="Proteomes" id="UP001365781">
    <property type="component" value="Unassembled WGS sequence"/>
</dbReference>
<gene>
    <name evidence="1" type="ORF">WB403_42500</name>
</gene>
<protein>
    <submittedName>
        <fullName evidence="1">Uncharacterized protein</fullName>
    </submittedName>
</protein>
<reference evidence="1 2" key="1">
    <citation type="submission" date="2024-03" db="EMBL/GenBank/DDBJ databases">
        <title>First Report of Pectobacterium brasiliscabiei causing potato scab in china.</title>
        <authorList>
            <person name="Handique U."/>
        </authorList>
    </citation>
    <scope>NUCLEOTIDE SEQUENCE [LARGE SCALE GENOMIC DNA]</scope>
    <source>
        <strain evidence="1 2">ZRIMU1503</strain>
    </source>
</reference>